<keyword evidence="3 5" id="KW-0378">Hydrolase</keyword>
<dbReference type="InterPro" id="IPR023828">
    <property type="entry name" value="Peptidase_S8_Ser-AS"/>
</dbReference>
<dbReference type="InterPro" id="IPR051048">
    <property type="entry name" value="Peptidase_S8/S53_subtilisin"/>
</dbReference>
<feature type="active site" description="Charge relay system" evidence="5">
    <location>
        <position position="113"/>
    </location>
</feature>
<keyword evidence="2 5" id="KW-0645">Protease</keyword>
<evidence type="ECO:0000256" key="2">
    <source>
        <dbReference type="ARBA" id="ARBA00022670"/>
    </source>
</evidence>
<dbReference type="PROSITE" id="PS00138">
    <property type="entry name" value="SUBTILASE_SER"/>
    <property type="match status" value="1"/>
</dbReference>
<evidence type="ECO:0000256" key="3">
    <source>
        <dbReference type="ARBA" id="ARBA00022801"/>
    </source>
</evidence>
<evidence type="ECO:0000256" key="5">
    <source>
        <dbReference type="PROSITE-ProRule" id="PRU01240"/>
    </source>
</evidence>
<dbReference type="GO" id="GO:0004252">
    <property type="term" value="F:serine-type endopeptidase activity"/>
    <property type="evidence" value="ECO:0007669"/>
    <property type="project" value="UniProtKB-UniRule"/>
</dbReference>
<dbReference type="AlphaFoldDB" id="A0A836BQM0"/>
<comment type="caution">
    <text evidence="7">The sequence shown here is derived from an EMBL/GenBank/DDBJ whole genome shotgun (WGS) entry which is preliminary data.</text>
</comment>
<evidence type="ECO:0000256" key="1">
    <source>
        <dbReference type="ARBA" id="ARBA00011073"/>
    </source>
</evidence>
<dbReference type="PANTHER" id="PTHR43399">
    <property type="entry name" value="SUBTILISIN-RELATED"/>
    <property type="match status" value="1"/>
</dbReference>
<dbReference type="PANTHER" id="PTHR43399:SF4">
    <property type="entry name" value="CELL WALL-ASSOCIATED PROTEASE"/>
    <property type="match status" value="1"/>
</dbReference>
<feature type="active site" description="Charge relay system" evidence="5">
    <location>
        <position position="382"/>
    </location>
</feature>
<dbReference type="InterPro" id="IPR022398">
    <property type="entry name" value="Peptidase_S8_His-AS"/>
</dbReference>
<proteinExistence type="inferred from homology"/>
<keyword evidence="8" id="KW-1185">Reference proteome</keyword>
<evidence type="ECO:0000259" key="6">
    <source>
        <dbReference type="Pfam" id="PF00082"/>
    </source>
</evidence>
<name>A0A836BQM0_9CHLO</name>
<reference evidence="7" key="1">
    <citation type="journal article" date="2020" name="bioRxiv">
        <title>Comparative genomics of Chlamydomonas.</title>
        <authorList>
            <person name="Craig R.J."/>
            <person name="Hasan A.R."/>
            <person name="Ness R.W."/>
            <person name="Keightley P.D."/>
        </authorList>
    </citation>
    <scope>NUCLEOTIDE SEQUENCE</scope>
    <source>
        <strain evidence="7">CCAP 11/70</strain>
    </source>
</reference>
<protein>
    <recommendedName>
        <fullName evidence="6">Peptidase S8/S53 domain-containing protein</fullName>
    </recommendedName>
</protein>
<dbReference type="OrthoDB" id="531541at2759"/>
<accession>A0A836BQM0</accession>
<comment type="similarity">
    <text evidence="1 5">Belongs to the peptidase S8 family.</text>
</comment>
<dbReference type="GO" id="GO:0006508">
    <property type="term" value="P:proteolysis"/>
    <property type="evidence" value="ECO:0007669"/>
    <property type="project" value="UniProtKB-KW"/>
</dbReference>
<dbReference type="PRINTS" id="PR00723">
    <property type="entry name" value="SUBTILISIN"/>
</dbReference>
<dbReference type="SUPFAM" id="SSF52743">
    <property type="entry name" value="Subtilisin-like"/>
    <property type="match status" value="1"/>
</dbReference>
<keyword evidence="4 5" id="KW-0720">Serine protease</keyword>
<gene>
    <name evidence="7" type="ORF">HYH03_017230</name>
</gene>
<dbReference type="InterPro" id="IPR015500">
    <property type="entry name" value="Peptidase_S8_subtilisin-rel"/>
</dbReference>
<feature type="domain" description="Peptidase S8/S53" evidence="6">
    <location>
        <begin position="105"/>
        <end position="424"/>
    </location>
</feature>
<dbReference type="Gene3D" id="3.40.50.200">
    <property type="entry name" value="Peptidase S8/S53 domain"/>
    <property type="match status" value="1"/>
</dbReference>
<sequence>MLLSNLQVLEAVDEGVLQVIISEIEKRTDVEFYVRDFVLRAPSLVDALSSNSSSGTRRMLQTNVGQNYTLNDPAINTTWWFHKINVTGAWRLLGLNNSDLRQQTSDVIVAVTDSGALVNHTDLVGSWWENPDELDGDLSDNDNNTFIDDVYGACFSTRQCSPTYLGNNVSRCGIGRDTISWNGITDRVSHGTKIAGLIGANPNDGVGIAGVAPNLRQMILKVTDESFDPFNPPYAYSDVVRAVDYGYGKGARIFSMSFGNDARNSMTQFNKPSLDAAASAYRTLFRKYNNALFVAAAGNEWTSLENWRGANYTYSPCMVDTPNTLCVGGTNSEDKIFYLFAGNRDQGTNYGATTVDMGAPGAAIWTTDIAWNGYYNNVYGTSFSAPITAAVAGLVLAALGGQGRATSATPLQIKNILMTTGDDLPSLQGMYRSSRRINAGNAVAAALTLARTNRTTVRMARTIESVNSTVAMQAWEFTWYSGVQNDGSFDPIASAWNLFDVTVRNEARSDFRAWRYQSNALGVATALMRVDTPGFYSIQARTRDFALTQWQLTVGEVVINTWNVLNATTATIDLIFPQRGYYNITLRTYTNPTGIVSLWWTTPSSGTWAQPTIFWTIHEDGPSTRHYDPNPAPKPALWHVVWNESSVFTDFQFNRGYFMANSQPRQFRDWQTTVADFSFPTGTDLRNALYGTGGAPSNNRTVVYGYARANLRAMNFSTGLSFRLQGPHTRLLIDGQNIFDFMSVQQLQTVTPCVNLRSGVTHEIFLFFAARVNSSNPVGITWAPCTGTAVSGGNSGAYSSFSSNLATNFFYAPTSTTGLPRGFRCDAWPGSQSIITVGTTPPLGTPPTLTWMYPRDCPNSIKVGSECKMATRMGELFPSITWPVWHVRCYTYWSGSLSNGTSRALNLIGAAFQHQAGVRIYDQPGDGISFTNFAPYRTRFAANVYQLYVIEWVAYGQLWNLVAQQTIWDGTFDTSKATAVLTTNPNTMILPPASLGAFRWSNPTTA</sequence>
<dbReference type="Proteomes" id="UP000612055">
    <property type="component" value="Unassembled WGS sequence"/>
</dbReference>
<dbReference type="PROSITE" id="PS00137">
    <property type="entry name" value="SUBTILASE_HIS"/>
    <property type="match status" value="1"/>
</dbReference>
<dbReference type="PROSITE" id="PS51892">
    <property type="entry name" value="SUBTILASE"/>
    <property type="match status" value="1"/>
</dbReference>
<dbReference type="Pfam" id="PF00082">
    <property type="entry name" value="Peptidase_S8"/>
    <property type="match status" value="1"/>
</dbReference>
<feature type="active site" description="Charge relay system" evidence="5">
    <location>
        <position position="190"/>
    </location>
</feature>
<evidence type="ECO:0000313" key="7">
    <source>
        <dbReference type="EMBL" id="KAG2483909.1"/>
    </source>
</evidence>
<organism evidence="7 8">
    <name type="scientific">Edaphochlamys debaryana</name>
    <dbReference type="NCBI Taxonomy" id="47281"/>
    <lineage>
        <taxon>Eukaryota</taxon>
        <taxon>Viridiplantae</taxon>
        <taxon>Chlorophyta</taxon>
        <taxon>core chlorophytes</taxon>
        <taxon>Chlorophyceae</taxon>
        <taxon>CS clade</taxon>
        <taxon>Chlamydomonadales</taxon>
        <taxon>Chlamydomonadales incertae sedis</taxon>
        <taxon>Edaphochlamys</taxon>
    </lineage>
</organism>
<evidence type="ECO:0000256" key="4">
    <source>
        <dbReference type="ARBA" id="ARBA00022825"/>
    </source>
</evidence>
<evidence type="ECO:0000313" key="8">
    <source>
        <dbReference type="Proteomes" id="UP000612055"/>
    </source>
</evidence>
<dbReference type="EMBL" id="JAEHOE010000162">
    <property type="protein sequence ID" value="KAG2483909.1"/>
    <property type="molecule type" value="Genomic_DNA"/>
</dbReference>
<dbReference type="InterPro" id="IPR000209">
    <property type="entry name" value="Peptidase_S8/S53_dom"/>
</dbReference>
<dbReference type="InterPro" id="IPR036852">
    <property type="entry name" value="Peptidase_S8/S53_dom_sf"/>
</dbReference>